<evidence type="ECO:0000313" key="1">
    <source>
        <dbReference type="EMBL" id="JAD54226.1"/>
    </source>
</evidence>
<proteinExistence type="predicted"/>
<sequence>MRTRTDTPSAACSRIDLQWISKVQGIRYTI</sequence>
<name>A0A0A9ASY2_ARUDO</name>
<organism evidence="1">
    <name type="scientific">Arundo donax</name>
    <name type="common">Giant reed</name>
    <name type="synonym">Donax arundinaceus</name>
    <dbReference type="NCBI Taxonomy" id="35708"/>
    <lineage>
        <taxon>Eukaryota</taxon>
        <taxon>Viridiplantae</taxon>
        <taxon>Streptophyta</taxon>
        <taxon>Embryophyta</taxon>
        <taxon>Tracheophyta</taxon>
        <taxon>Spermatophyta</taxon>
        <taxon>Magnoliopsida</taxon>
        <taxon>Liliopsida</taxon>
        <taxon>Poales</taxon>
        <taxon>Poaceae</taxon>
        <taxon>PACMAD clade</taxon>
        <taxon>Arundinoideae</taxon>
        <taxon>Arundineae</taxon>
        <taxon>Arundo</taxon>
    </lineage>
</organism>
<dbReference type="AlphaFoldDB" id="A0A0A9ASY2"/>
<reference evidence="1" key="2">
    <citation type="journal article" date="2015" name="Data Brief">
        <title>Shoot transcriptome of the giant reed, Arundo donax.</title>
        <authorList>
            <person name="Barrero R.A."/>
            <person name="Guerrero F.D."/>
            <person name="Moolhuijzen P."/>
            <person name="Goolsby J.A."/>
            <person name="Tidwell J."/>
            <person name="Bellgard S.E."/>
            <person name="Bellgard M.I."/>
        </authorList>
    </citation>
    <scope>NUCLEOTIDE SEQUENCE</scope>
    <source>
        <tissue evidence="1">Shoot tissue taken approximately 20 cm above the soil surface</tissue>
    </source>
</reference>
<accession>A0A0A9ASY2</accession>
<protein>
    <submittedName>
        <fullName evidence="1">Uncharacterized protein</fullName>
    </submittedName>
</protein>
<reference evidence="1" key="1">
    <citation type="submission" date="2014-09" db="EMBL/GenBank/DDBJ databases">
        <authorList>
            <person name="Magalhaes I.L.F."/>
            <person name="Oliveira U."/>
            <person name="Santos F.R."/>
            <person name="Vidigal T.H.D.A."/>
            <person name="Brescovit A.D."/>
            <person name="Santos A.J."/>
        </authorList>
    </citation>
    <scope>NUCLEOTIDE SEQUENCE</scope>
    <source>
        <tissue evidence="1">Shoot tissue taken approximately 20 cm above the soil surface</tissue>
    </source>
</reference>
<dbReference type="EMBL" id="GBRH01243669">
    <property type="protein sequence ID" value="JAD54226.1"/>
    <property type="molecule type" value="Transcribed_RNA"/>
</dbReference>